<accession>A0A0Q9X9U0</accession>
<feature type="compositionally biased region" description="Polar residues" evidence="8">
    <location>
        <begin position="423"/>
        <end position="438"/>
    </location>
</feature>
<evidence type="ECO:0000256" key="4">
    <source>
        <dbReference type="ARBA" id="ARBA00023054"/>
    </source>
</evidence>
<feature type="compositionally biased region" description="Basic residues" evidence="8">
    <location>
        <begin position="1380"/>
        <end position="1391"/>
    </location>
</feature>
<dbReference type="Gene3D" id="1.10.418.10">
    <property type="entry name" value="Calponin-like domain"/>
    <property type="match status" value="1"/>
</dbReference>
<feature type="compositionally biased region" description="Low complexity" evidence="8">
    <location>
        <begin position="1234"/>
        <end position="1246"/>
    </location>
</feature>
<feature type="compositionally biased region" description="Low complexity" evidence="8">
    <location>
        <begin position="814"/>
        <end position="826"/>
    </location>
</feature>
<feature type="region of interest" description="Disordered" evidence="8">
    <location>
        <begin position="1182"/>
        <end position="1267"/>
    </location>
</feature>
<feature type="coiled-coil region" evidence="7">
    <location>
        <begin position="652"/>
        <end position="686"/>
    </location>
</feature>
<comment type="similarity">
    <text evidence="6">Belongs to the CAMSAP1 family.</text>
</comment>
<feature type="compositionally biased region" description="Polar residues" evidence="8">
    <location>
        <begin position="1187"/>
        <end position="1201"/>
    </location>
</feature>
<evidence type="ECO:0000256" key="1">
    <source>
        <dbReference type="ARBA" id="ARBA00004245"/>
    </source>
</evidence>
<feature type="compositionally biased region" description="Polar residues" evidence="8">
    <location>
        <begin position="1368"/>
        <end position="1379"/>
    </location>
</feature>
<feature type="domain" description="Calponin-homology (CH)" evidence="9">
    <location>
        <begin position="156"/>
        <end position="288"/>
    </location>
</feature>
<dbReference type="InterPro" id="IPR036872">
    <property type="entry name" value="CH_dom_sf"/>
</dbReference>
<keyword evidence="3 6" id="KW-0493">Microtubule</keyword>
<dbReference type="PROSITE" id="PS50021">
    <property type="entry name" value="CH"/>
    <property type="match status" value="1"/>
</dbReference>
<feature type="compositionally biased region" description="Basic residues" evidence="8">
    <location>
        <begin position="1126"/>
        <end position="1137"/>
    </location>
</feature>
<dbReference type="FunFam" id="3.10.20.360:FF:000002">
    <property type="entry name" value="Patronin, isoform M"/>
    <property type="match status" value="1"/>
</dbReference>
<dbReference type="SMART" id="SM01051">
    <property type="entry name" value="CAMSAP_CKK"/>
    <property type="match status" value="1"/>
</dbReference>
<evidence type="ECO:0000313" key="12">
    <source>
        <dbReference type="Proteomes" id="UP000009192"/>
    </source>
</evidence>
<protein>
    <submittedName>
        <fullName evidence="11">Uncharacterized protein, isoform O</fullName>
    </submittedName>
</protein>
<feature type="compositionally biased region" description="Basic and acidic residues" evidence="8">
    <location>
        <begin position="395"/>
        <end position="410"/>
    </location>
</feature>
<feature type="compositionally biased region" description="Basic and acidic residues" evidence="8">
    <location>
        <begin position="1467"/>
        <end position="1476"/>
    </location>
</feature>
<dbReference type="PANTHER" id="PTHR21595:SF0">
    <property type="entry name" value="PATRONIN"/>
    <property type="match status" value="1"/>
</dbReference>
<comment type="domain">
    <text evidence="6">The CKK domain binds microtubules.</text>
</comment>
<dbReference type="GO" id="GO:0030507">
    <property type="term" value="F:spectrin binding"/>
    <property type="evidence" value="ECO:0007669"/>
    <property type="project" value="InterPro"/>
</dbReference>
<dbReference type="GO" id="GO:0031175">
    <property type="term" value="P:neuron projection development"/>
    <property type="evidence" value="ECO:0007669"/>
    <property type="project" value="InterPro"/>
</dbReference>
<feature type="compositionally biased region" description="Polar residues" evidence="8">
    <location>
        <begin position="1418"/>
        <end position="1429"/>
    </location>
</feature>
<feature type="coiled-coil region" evidence="7">
    <location>
        <begin position="585"/>
        <end position="612"/>
    </location>
</feature>
<feature type="compositionally biased region" description="Low complexity" evidence="8">
    <location>
        <begin position="1405"/>
        <end position="1417"/>
    </location>
</feature>
<feature type="compositionally biased region" description="Basic and acidic residues" evidence="8">
    <location>
        <begin position="1098"/>
        <end position="1113"/>
    </location>
</feature>
<feature type="compositionally biased region" description="Low complexity" evidence="8">
    <location>
        <begin position="863"/>
        <end position="880"/>
    </location>
</feature>
<evidence type="ECO:0000256" key="6">
    <source>
        <dbReference type="PROSITE-ProRule" id="PRU00841"/>
    </source>
</evidence>
<feature type="compositionally biased region" description="Polar residues" evidence="8">
    <location>
        <begin position="321"/>
        <end position="336"/>
    </location>
</feature>
<keyword evidence="5" id="KW-0206">Cytoskeleton</keyword>
<dbReference type="InterPro" id="IPR022613">
    <property type="entry name" value="CH_CAMSAP_2"/>
</dbReference>
<gene>
    <name evidence="11" type="primary">Dmoj\GI21023</name>
    <name evidence="11" type="ORF">Dmoj_GI21023</name>
</gene>
<dbReference type="InterPro" id="IPR032940">
    <property type="entry name" value="CAMSAP"/>
</dbReference>
<feature type="region of interest" description="Disordered" evidence="8">
    <location>
        <begin position="1025"/>
        <end position="1061"/>
    </location>
</feature>
<evidence type="ECO:0000256" key="3">
    <source>
        <dbReference type="ARBA" id="ARBA00022701"/>
    </source>
</evidence>
<feature type="region of interest" description="Disordered" evidence="8">
    <location>
        <begin position="798"/>
        <end position="989"/>
    </location>
</feature>
<dbReference type="PANTHER" id="PTHR21595">
    <property type="entry name" value="PATRONIN"/>
    <property type="match status" value="1"/>
</dbReference>
<sequence length="1646" mass="186255">MDAETQEIRQARQRASVKWLLSKAFNNRVPDNLKEPFYRDHENQERLKPQIVVELGNATLYCQTLSNLYSDPNYQSLNHWSILQTLARKGVPVAESSDMPITETVLIQTNPLRINAHMSVIESLMVLYAKEISSGDRVVSAIRRISGSNYQAPQGQSYEQGLLAWISHACAALKKRIVKELESSVPDEIGTRLQTPDIPPVRDFQDLCDGICLALLISYYCPKVVPWTSVRINYLPAVEDSIHNILLVSNFSQKHLPYGVFHMTPEDITYMRGSMKLNLVLLLTDLFNLFEIHPAKCVCYPGMDGQVPHTNSFSVGVGSLNRRSTPPTEYQTMQSNNFDGNQAEAFVVHKSRGITTLSSMHSQQQQQQQQQHYQLQQQQQPQSQQEPLVPARLRQAKEKNNVESKADERGRRSRRNSSSEDSQLTIENFGGSQDQINTVGRYERERDRERKLSNTSVEPAVAVRSSIADARGTLQLGYDTDSGSEKQDRETEKYSMRRQASIDNVPTASAHNLSNAGSPLPARNKQHSIDRGDYSNAEHYNDARSSGYDPESTPVRKSSTSSMPASPATWQYETCDDDLRSLENATKLSTMRMKLEERRRRIEQDKRKIELAVLRHQEKVCQEDLESCPDVLKWETMSNDSKRTPEMDPADMDKYQQSIAIMNMNLQDIQQDIHRLATQQSQMQAQHLQAQQLMQAQQIANMLNQQQTYGSQQHLAEHHYQQRPMQQSFGSSPHLPQAFNAPVSAYNSRPPSRDPYQQQQQHHPHQQPMQMPPMQYVNEHGQYMSPPAHYMQPQSIYSDNGGAPYNNHSPYGAPPMQQYQQQQHPQRNSVYDEYGQPANHFYLHESPPQPLAHPQRRTWAHSAAAAAYEQQQQQQAQQQQPLLDVNAWQTQKKMQQQQQQQQQSWPNRPPSSAGASQGFVLHQNGGGGGGELQHLFQVQSSPQHSQRMHGGGSGSSNGVQRQQSLTNLRDNRSPKGNMGQNMGMGQPEDMMAPQSICFIGDEEDVDELERNIIESMQSTRISDFVVQQQQRLHHQQQQQQQQQQLPTAHSGRGSSSEDYDSGELISNKLNITSGNLTYRIPSPSRPSIQANSFQDPRGGGERNGSGEEQRPEKGFYISFDNDQPKRPKPPLRAKKSPKKESSRDSVDNQVVVKRESLSQLHNSNNIAIEEAKNNAAAARHSIHNFPGGQSNSPAGNATYNKYTDEPPIQLRQITTSGAEPDAQERRHLEDLTNQPQQQQQPLSPSRLRAEHSINSAEAAKNKALVIGADSTNLDPESVDEMERRKEKIMLLSLQRRQQQEEAKARKEIEASQKREKEREKEEERARKKEEQMARRAAILEQHRLKKAIEEAEREGKTLDRPDLHVKLQPQSSSSSTPRLRQQRVTRPRPKTIHVDDASVDISEASSLSSRGKKGSSSNLTGYGQLSSNSMKRDFYRGSQDSLTVKESPDDYPSTSSTPIGRRGSYKTSREPAVERGRTLSRISVAKGSTLNFRGRKSNSLMNLCGPKLYKQPAAKSNRGIILNAVEYCVFPGAVNREAKQKVLEKIARSEAKHFLVLFRDAGCQFRALYSYLPETDQVTKLYGTGPSQVDEVMFDKFFKYNSGGKCFSQVHTKHLTVTIDAFTIHNSLWQGKRVQLPSKKDMALVI</sequence>
<organism evidence="11 12">
    <name type="scientific">Drosophila mojavensis</name>
    <name type="common">Fruit fly</name>
    <dbReference type="NCBI Taxonomy" id="7230"/>
    <lineage>
        <taxon>Eukaryota</taxon>
        <taxon>Metazoa</taxon>
        <taxon>Ecdysozoa</taxon>
        <taxon>Arthropoda</taxon>
        <taxon>Hexapoda</taxon>
        <taxon>Insecta</taxon>
        <taxon>Pterygota</taxon>
        <taxon>Neoptera</taxon>
        <taxon>Endopterygota</taxon>
        <taxon>Diptera</taxon>
        <taxon>Brachycera</taxon>
        <taxon>Muscomorpha</taxon>
        <taxon>Ephydroidea</taxon>
        <taxon>Drosophilidae</taxon>
        <taxon>Drosophila</taxon>
    </lineage>
</organism>
<dbReference type="PROSITE" id="PS51508">
    <property type="entry name" value="CKK"/>
    <property type="match status" value="1"/>
</dbReference>
<feature type="compositionally biased region" description="Basic and acidic residues" evidence="8">
    <location>
        <begin position="1138"/>
        <end position="1156"/>
    </location>
</feature>
<feature type="compositionally biased region" description="Basic and acidic residues" evidence="8">
    <location>
        <begin position="1340"/>
        <end position="1365"/>
    </location>
</feature>
<dbReference type="Pfam" id="PF08683">
    <property type="entry name" value="CAMSAP_CKK"/>
    <property type="match status" value="1"/>
</dbReference>
<dbReference type="GO" id="GO:0031122">
    <property type="term" value="P:cytoplasmic microtubule organization"/>
    <property type="evidence" value="ECO:0007669"/>
    <property type="project" value="TreeGrafter"/>
</dbReference>
<dbReference type="InterPro" id="IPR001715">
    <property type="entry name" value="CH_dom"/>
</dbReference>
<feature type="domain" description="CKK" evidence="10">
    <location>
        <begin position="1505"/>
        <end position="1639"/>
    </location>
</feature>
<evidence type="ECO:0000259" key="9">
    <source>
        <dbReference type="PROSITE" id="PS50021"/>
    </source>
</evidence>
<dbReference type="GO" id="GO:0005516">
    <property type="term" value="F:calmodulin binding"/>
    <property type="evidence" value="ECO:0007669"/>
    <property type="project" value="InterPro"/>
</dbReference>
<evidence type="ECO:0000256" key="2">
    <source>
        <dbReference type="ARBA" id="ARBA00022490"/>
    </source>
</evidence>
<evidence type="ECO:0000256" key="8">
    <source>
        <dbReference type="SAM" id="MobiDB-lite"/>
    </source>
</evidence>
<feature type="compositionally biased region" description="Low complexity" evidence="8">
    <location>
        <begin position="757"/>
        <end position="773"/>
    </location>
</feature>
<dbReference type="GO" id="GO:0051011">
    <property type="term" value="F:microtubule minus-end binding"/>
    <property type="evidence" value="ECO:0007669"/>
    <property type="project" value="TreeGrafter"/>
</dbReference>
<dbReference type="InterPro" id="IPR058042">
    <property type="entry name" value="CAMSAP_N"/>
</dbReference>
<dbReference type="Pfam" id="PF11971">
    <property type="entry name" value="CAMSAP_CH"/>
    <property type="match status" value="1"/>
</dbReference>
<dbReference type="InterPro" id="IPR038209">
    <property type="entry name" value="CKK_dom_sf"/>
</dbReference>
<dbReference type="OrthoDB" id="2125658at2759"/>
<feature type="compositionally biased region" description="Polar residues" evidence="8">
    <location>
        <begin position="1085"/>
        <end position="1094"/>
    </location>
</feature>
<evidence type="ECO:0000259" key="10">
    <source>
        <dbReference type="PROSITE" id="PS51508"/>
    </source>
</evidence>
<dbReference type="SUPFAM" id="SSF47576">
    <property type="entry name" value="Calponin-homology domain, CH-domain"/>
    <property type="match status" value="1"/>
</dbReference>
<dbReference type="InterPro" id="IPR031372">
    <property type="entry name" value="CAMSAP_CC1"/>
</dbReference>
<feature type="compositionally biased region" description="Polar residues" evidence="8">
    <location>
        <begin position="936"/>
        <end position="945"/>
    </location>
</feature>
<dbReference type="Pfam" id="PF25532">
    <property type="entry name" value="CH_CAMSAP2_N"/>
    <property type="match status" value="1"/>
</dbReference>
<dbReference type="GO" id="GO:0007026">
    <property type="term" value="P:negative regulation of microtubule depolymerization"/>
    <property type="evidence" value="ECO:0007669"/>
    <property type="project" value="TreeGrafter"/>
</dbReference>
<dbReference type="SUPFAM" id="SSF50346">
    <property type="entry name" value="PRC-barrel domain"/>
    <property type="match status" value="1"/>
</dbReference>
<keyword evidence="4 7" id="KW-0175">Coiled coil</keyword>
<feature type="compositionally biased region" description="Polar residues" evidence="8">
    <location>
        <begin position="501"/>
        <end position="517"/>
    </location>
</feature>
<dbReference type="EMBL" id="CH933808">
    <property type="protein sequence ID" value="KRG05164.1"/>
    <property type="molecule type" value="Genomic_DNA"/>
</dbReference>
<feature type="compositionally biased region" description="Low complexity" evidence="8">
    <location>
        <begin position="1027"/>
        <end position="1045"/>
    </location>
</feature>
<feature type="region of interest" description="Disordered" evidence="8">
    <location>
        <begin position="1074"/>
        <end position="1158"/>
    </location>
</feature>
<feature type="compositionally biased region" description="Basic and acidic residues" evidence="8">
    <location>
        <begin position="1297"/>
        <end position="1333"/>
    </location>
</feature>
<dbReference type="InterPro" id="IPR011033">
    <property type="entry name" value="PRC_barrel-like_sf"/>
</dbReference>
<evidence type="ECO:0000313" key="11">
    <source>
        <dbReference type="EMBL" id="KRG05164.1"/>
    </source>
</evidence>
<feature type="compositionally biased region" description="Polar residues" evidence="8">
    <location>
        <begin position="956"/>
        <end position="968"/>
    </location>
</feature>
<proteinExistence type="inferred from homology"/>
<dbReference type="Gene3D" id="3.10.20.360">
    <property type="entry name" value="CKK domain"/>
    <property type="match status" value="1"/>
</dbReference>
<feature type="compositionally biased region" description="Basic and acidic residues" evidence="8">
    <location>
        <begin position="483"/>
        <end position="495"/>
    </location>
</feature>
<name>A0A0Q9X9U0_DROMO</name>
<dbReference type="GO" id="GO:0036449">
    <property type="term" value="C:microtubule minus-end"/>
    <property type="evidence" value="ECO:0007669"/>
    <property type="project" value="TreeGrafter"/>
</dbReference>
<evidence type="ECO:0000256" key="5">
    <source>
        <dbReference type="ARBA" id="ARBA00023212"/>
    </source>
</evidence>
<feature type="compositionally biased region" description="Basic and acidic residues" evidence="8">
    <location>
        <begin position="441"/>
        <end position="452"/>
    </location>
</feature>
<dbReference type="InterPro" id="IPR014797">
    <property type="entry name" value="CKK_CAMSAP"/>
</dbReference>
<feature type="region of interest" description="Disordered" evidence="8">
    <location>
        <begin position="356"/>
        <end position="459"/>
    </location>
</feature>
<feature type="region of interest" description="Disordered" evidence="8">
    <location>
        <begin position="317"/>
        <end position="336"/>
    </location>
</feature>
<keyword evidence="12" id="KW-1185">Reference proteome</keyword>
<dbReference type="Proteomes" id="UP000009192">
    <property type="component" value="Unassembled WGS sequence"/>
</dbReference>
<feature type="region of interest" description="Disordered" evidence="8">
    <location>
        <begin position="474"/>
        <end position="569"/>
    </location>
</feature>
<evidence type="ECO:0000256" key="7">
    <source>
        <dbReference type="SAM" id="Coils"/>
    </source>
</evidence>
<dbReference type="Pfam" id="PF17095">
    <property type="entry name" value="CAMSAP_CC1"/>
    <property type="match status" value="1"/>
</dbReference>
<feature type="compositionally biased region" description="Low complexity" evidence="8">
    <location>
        <begin position="363"/>
        <end position="385"/>
    </location>
</feature>
<feature type="compositionally biased region" description="Low complexity" evidence="8">
    <location>
        <begin position="558"/>
        <end position="569"/>
    </location>
</feature>
<feature type="region of interest" description="Disordered" evidence="8">
    <location>
        <begin position="1293"/>
        <end position="1476"/>
    </location>
</feature>
<keyword evidence="2" id="KW-0963">Cytoplasm</keyword>
<feature type="compositionally biased region" description="Low complexity" evidence="8">
    <location>
        <begin position="889"/>
        <end position="903"/>
    </location>
</feature>
<comment type="subcellular location">
    <subcellularLocation>
        <location evidence="1">Cytoplasm</location>
        <location evidence="1">Cytoskeleton</location>
    </subcellularLocation>
</comment>
<reference evidence="11 12" key="1">
    <citation type="journal article" date="2007" name="Nature">
        <title>Evolution of genes and genomes on the Drosophila phylogeny.</title>
        <authorList>
            <consortium name="Drosophila 12 Genomes Consortium"/>
            <person name="Clark A.G."/>
            <person name="Eisen M.B."/>
            <person name="Smith D.R."/>
            <person name="Bergman C.M."/>
            <person name="Oliver B."/>
            <person name="Markow T.A."/>
            <person name="Kaufman T.C."/>
            <person name="Kellis M."/>
            <person name="Gelbart W."/>
            <person name="Iyer V.N."/>
            <person name="Pollard D.A."/>
            <person name="Sackton T.B."/>
            <person name="Larracuente A.M."/>
            <person name="Singh N.D."/>
            <person name="Abad J.P."/>
            <person name="Abt D.N."/>
            <person name="Adryan B."/>
            <person name="Aguade M."/>
            <person name="Akashi H."/>
            <person name="Anderson W.W."/>
            <person name="Aquadro C.F."/>
            <person name="Ardell D.H."/>
            <person name="Arguello R."/>
            <person name="Artieri C.G."/>
            <person name="Barbash D.A."/>
            <person name="Barker D."/>
            <person name="Barsanti P."/>
            <person name="Batterham P."/>
            <person name="Batzoglou S."/>
            <person name="Begun D."/>
            <person name="Bhutkar A."/>
            <person name="Blanco E."/>
            <person name="Bosak S.A."/>
            <person name="Bradley R.K."/>
            <person name="Brand A.D."/>
            <person name="Brent M.R."/>
            <person name="Brooks A.N."/>
            <person name="Brown R.H."/>
            <person name="Butlin R.K."/>
            <person name="Caggese C."/>
            <person name="Calvi B.R."/>
            <person name="Bernardo de Carvalho A."/>
            <person name="Caspi A."/>
            <person name="Castrezana S."/>
            <person name="Celniker S.E."/>
            <person name="Chang J.L."/>
            <person name="Chapple C."/>
            <person name="Chatterji S."/>
            <person name="Chinwalla A."/>
            <person name="Civetta A."/>
            <person name="Clifton S.W."/>
            <person name="Comeron J.M."/>
            <person name="Costello J.C."/>
            <person name="Coyne J.A."/>
            <person name="Daub J."/>
            <person name="David R.G."/>
            <person name="Delcher A.L."/>
            <person name="Delehaunty K."/>
            <person name="Do C.B."/>
            <person name="Ebling H."/>
            <person name="Edwards K."/>
            <person name="Eickbush T."/>
            <person name="Evans J.D."/>
            <person name="Filipski A."/>
            <person name="Findeiss S."/>
            <person name="Freyhult E."/>
            <person name="Fulton L."/>
            <person name="Fulton R."/>
            <person name="Garcia A.C."/>
            <person name="Gardiner A."/>
            <person name="Garfield D.A."/>
            <person name="Garvin B.E."/>
            <person name="Gibson G."/>
            <person name="Gilbert D."/>
            <person name="Gnerre S."/>
            <person name="Godfrey J."/>
            <person name="Good R."/>
            <person name="Gotea V."/>
            <person name="Gravely B."/>
            <person name="Greenberg A.J."/>
            <person name="Griffiths-Jones S."/>
            <person name="Gross S."/>
            <person name="Guigo R."/>
            <person name="Gustafson E.A."/>
            <person name="Haerty W."/>
            <person name="Hahn M.W."/>
            <person name="Halligan D.L."/>
            <person name="Halpern A.L."/>
            <person name="Halter G.M."/>
            <person name="Han M.V."/>
            <person name="Heger A."/>
            <person name="Hillier L."/>
            <person name="Hinrichs A.S."/>
            <person name="Holmes I."/>
            <person name="Hoskins R.A."/>
            <person name="Hubisz M.J."/>
            <person name="Hultmark D."/>
            <person name="Huntley M.A."/>
            <person name="Jaffe D.B."/>
            <person name="Jagadeeshan S."/>
            <person name="Jeck W.R."/>
            <person name="Johnson J."/>
            <person name="Jones C.D."/>
            <person name="Jordan W.C."/>
            <person name="Karpen G.H."/>
            <person name="Kataoka E."/>
            <person name="Keightley P.D."/>
            <person name="Kheradpour P."/>
            <person name="Kirkness E.F."/>
            <person name="Koerich L.B."/>
            <person name="Kristiansen K."/>
            <person name="Kudrna D."/>
            <person name="Kulathinal R.J."/>
            <person name="Kumar S."/>
            <person name="Kwok R."/>
            <person name="Lander E."/>
            <person name="Langley C.H."/>
            <person name="Lapoint R."/>
            <person name="Lazzaro B.P."/>
            <person name="Lee S.J."/>
            <person name="Levesque L."/>
            <person name="Li R."/>
            <person name="Lin C.F."/>
            <person name="Lin M.F."/>
            <person name="Lindblad-Toh K."/>
            <person name="Llopart A."/>
            <person name="Long M."/>
            <person name="Low L."/>
            <person name="Lozovsky E."/>
            <person name="Lu J."/>
            <person name="Luo M."/>
            <person name="Machado C.A."/>
            <person name="Makalowski W."/>
            <person name="Marzo M."/>
            <person name="Matsuda M."/>
            <person name="Matzkin L."/>
            <person name="McAllister B."/>
            <person name="McBride C.S."/>
            <person name="McKernan B."/>
            <person name="McKernan K."/>
            <person name="Mendez-Lago M."/>
            <person name="Minx P."/>
            <person name="Mollenhauer M.U."/>
            <person name="Montooth K."/>
            <person name="Mount S.M."/>
            <person name="Mu X."/>
            <person name="Myers E."/>
            <person name="Negre B."/>
            <person name="Newfeld S."/>
            <person name="Nielsen R."/>
            <person name="Noor M.A."/>
            <person name="O'Grady P."/>
            <person name="Pachter L."/>
            <person name="Papaceit M."/>
            <person name="Parisi M.J."/>
            <person name="Parisi M."/>
            <person name="Parts L."/>
            <person name="Pedersen J.S."/>
            <person name="Pesole G."/>
            <person name="Phillippy A.M."/>
            <person name="Ponting C.P."/>
            <person name="Pop M."/>
            <person name="Porcelli D."/>
            <person name="Powell J.R."/>
            <person name="Prohaska S."/>
            <person name="Pruitt K."/>
            <person name="Puig M."/>
            <person name="Quesneville H."/>
            <person name="Ram K.R."/>
            <person name="Rand D."/>
            <person name="Rasmussen M.D."/>
            <person name="Reed L.K."/>
            <person name="Reenan R."/>
            <person name="Reily A."/>
            <person name="Remington K.A."/>
            <person name="Rieger T.T."/>
            <person name="Ritchie M.G."/>
            <person name="Robin C."/>
            <person name="Rogers Y.H."/>
            <person name="Rohde C."/>
            <person name="Rozas J."/>
            <person name="Rubenfield M.J."/>
            <person name="Ruiz A."/>
            <person name="Russo S."/>
            <person name="Salzberg S.L."/>
            <person name="Sanchez-Gracia A."/>
            <person name="Saranga D.J."/>
            <person name="Sato H."/>
            <person name="Schaeffer S.W."/>
            <person name="Schatz M.C."/>
            <person name="Schlenke T."/>
            <person name="Schwartz R."/>
            <person name="Segarra C."/>
            <person name="Singh R.S."/>
            <person name="Sirot L."/>
            <person name="Sirota M."/>
            <person name="Sisneros N.B."/>
            <person name="Smith C.D."/>
            <person name="Smith T.F."/>
            <person name="Spieth J."/>
            <person name="Stage D.E."/>
            <person name="Stark A."/>
            <person name="Stephan W."/>
            <person name="Strausberg R.L."/>
            <person name="Strempel S."/>
            <person name="Sturgill D."/>
            <person name="Sutton G."/>
            <person name="Sutton G.G."/>
            <person name="Tao W."/>
            <person name="Teichmann S."/>
            <person name="Tobari Y.N."/>
            <person name="Tomimura Y."/>
            <person name="Tsolas J.M."/>
            <person name="Valente V.L."/>
            <person name="Venter E."/>
            <person name="Venter J.C."/>
            <person name="Vicario S."/>
            <person name="Vieira F.G."/>
            <person name="Vilella A.J."/>
            <person name="Villasante A."/>
            <person name="Walenz B."/>
            <person name="Wang J."/>
            <person name="Wasserman M."/>
            <person name="Watts T."/>
            <person name="Wilson D."/>
            <person name="Wilson R.K."/>
            <person name="Wing R.A."/>
            <person name="Wolfner M.F."/>
            <person name="Wong A."/>
            <person name="Wong G.K."/>
            <person name="Wu C.I."/>
            <person name="Wu G."/>
            <person name="Yamamoto D."/>
            <person name="Yang H.P."/>
            <person name="Yang S.P."/>
            <person name="Yorke J.A."/>
            <person name="Yoshida K."/>
            <person name="Zdobnov E."/>
            <person name="Zhang P."/>
            <person name="Zhang Y."/>
            <person name="Zimin A.V."/>
            <person name="Baldwin J."/>
            <person name="Abdouelleil A."/>
            <person name="Abdulkadir J."/>
            <person name="Abebe A."/>
            <person name="Abera B."/>
            <person name="Abreu J."/>
            <person name="Acer S.C."/>
            <person name="Aftuck L."/>
            <person name="Alexander A."/>
            <person name="An P."/>
            <person name="Anderson E."/>
            <person name="Anderson S."/>
            <person name="Arachi H."/>
            <person name="Azer M."/>
            <person name="Bachantsang P."/>
            <person name="Barry A."/>
            <person name="Bayul T."/>
            <person name="Berlin A."/>
            <person name="Bessette D."/>
            <person name="Bloom T."/>
            <person name="Blye J."/>
            <person name="Boguslavskiy L."/>
            <person name="Bonnet C."/>
            <person name="Boukhgalter B."/>
            <person name="Bourzgui I."/>
            <person name="Brown A."/>
            <person name="Cahill P."/>
            <person name="Channer S."/>
            <person name="Cheshatsang Y."/>
            <person name="Chuda L."/>
            <person name="Citroen M."/>
            <person name="Collymore A."/>
            <person name="Cooke P."/>
            <person name="Costello M."/>
            <person name="D'Aco K."/>
            <person name="Daza R."/>
            <person name="De Haan G."/>
            <person name="DeGray S."/>
            <person name="DeMaso C."/>
            <person name="Dhargay N."/>
            <person name="Dooley K."/>
            <person name="Dooley E."/>
            <person name="Doricent M."/>
            <person name="Dorje P."/>
            <person name="Dorjee K."/>
            <person name="Dupes A."/>
            <person name="Elong R."/>
            <person name="Falk J."/>
            <person name="Farina A."/>
            <person name="Faro S."/>
            <person name="Ferguson D."/>
            <person name="Fisher S."/>
            <person name="Foley C.D."/>
            <person name="Franke A."/>
            <person name="Friedrich D."/>
            <person name="Gadbois L."/>
            <person name="Gearin G."/>
            <person name="Gearin C.R."/>
            <person name="Giannoukos G."/>
            <person name="Goode T."/>
            <person name="Graham J."/>
            <person name="Grandbois E."/>
            <person name="Grewal S."/>
            <person name="Gyaltsen K."/>
            <person name="Hafez N."/>
            <person name="Hagos B."/>
            <person name="Hall J."/>
            <person name="Henson C."/>
            <person name="Hollinger A."/>
            <person name="Honan T."/>
            <person name="Huard M.D."/>
            <person name="Hughes L."/>
            <person name="Hurhula B."/>
            <person name="Husby M.E."/>
            <person name="Kamat A."/>
            <person name="Kanga B."/>
            <person name="Kashin S."/>
            <person name="Khazanovich D."/>
            <person name="Kisner P."/>
            <person name="Lance K."/>
            <person name="Lara M."/>
            <person name="Lee W."/>
            <person name="Lennon N."/>
            <person name="Letendre F."/>
            <person name="LeVine R."/>
            <person name="Lipovsky A."/>
            <person name="Liu X."/>
            <person name="Liu J."/>
            <person name="Liu S."/>
            <person name="Lokyitsang T."/>
            <person name="Lokyitsang Y."/>
            <person name="Lubonja R."/>
            <person name="Lui A."/>
            <person name="MacDonald P."/>
            <person name="Magnisalis V."/>
            <person name="Maru K."/>
            <person name="Matthews C."/>
            <person name="McCusker W."/>
            <person name="McDonough S."/>
            <person name="Mehta T."/>
            <person name="Meldrim J."/>
            <person name="Meneus L."/>
            <person name="Mihai O."/>
            <person name="Mihalev A."/>
            <person name="Mihova T."/>
            <person name="Mittelman R."/>
            <person name="Mlenga V."/>
            <person name="Montmayeur A."/>
            <person name="Mulrain L."/>
            <person name="Navidi A."/>
            <person name="Naylor J."/>
            <person name="Negash T."/>
            <person name="Nguyen T."/>
            <person name="Nguyen N."/>
            <person name="Nicol R."/>
            <person name="Norbu C."/>
            <person name="Norbu N."/>
            <person name="Novod N."/>
            <person name="O'Neill B."/>
            <person name="Osman S."/>
            <person name="Markiewicz E."/>
            <person name="Oyono O.L."/>
            <person name="Patti C."/>
            <person name="Phunkhang P."/>
            <person name="Pierre F."/>
            <person name="Priest M."/>
            <person name="Raghuraman S."/>
            <person name="Rege F."/>
            <person name="Reyes R."/>
            <person name="Rise C."/>
            <person name="Rogov P."/>
            <person name="Ross K."/>
            <person name="Ryan E."/>
            <person name="Settipalli S."/>
            <person name="Shea T."/>
            <person name="Sherpa N."/>
            <person name="Shi L."/>
            <person name="Shih D."/>
            <person name="Sparrow T."/>
            <person name="Spaulding J."/>
            <person name="Stalker J."/>
            <person name="Stange-Thomann N."/>
            <person name="Stavropoulos S."/>
            <person name="Stone C."/>
            <person name="Strader C."/>
            <person name="Tesfaye S."/>
            <person name="Thomson T."/>
            <person name="Thoulutsang Y."/>
            <person name="Thoulutsang D."/>
            <person name="Topham K."/>
            <person name="Topping I."/>
            <person name="Tsamla T."/>
            <person name="Vassiliev H."/>
            <person name="Vo A."/>
            <person name="Wangchuk T."/>
            <person name="Wangdi T."/>
            <person name="Weiand M."/>
            <person name="Wilkinson J."/>
            <person name="Wilson A."/>
            <person name="Yadav S."/>
            <person name="Young G."/>
            <person name="Yu Q."/>
            <person name="Zembek L."/>
            <person name="Zhong D."/>
            <person name="Zimmer A."/>
            <person name="Zwirko Z."/>
            <person name="Jaffe D.B."/>
            <person name="Alvarez P."/>
            <person name="Brockman W."/>
            <person name="Butler J."/>
            <person name="Chin C."/>
            <person name="Gnerre S."/>
            <person name="Grabherr M."/>
            <person name="Kleber M."/>
            <person name="Mauceli E."/>
            <person name="MacCallum I."/>
        </authorList>
    </citation>
    <scope>NUCLEOTIDE SEQUENCE [LARGE SCALE GENOMIC DNA]</scope>
    <source>
        <strain evidence="12">Tucson 15081-1352.22</strain>
    </source>
</reference>
<feature type="compositionally biased region" description="Low complexity" evidence="8">
    <location>
        <begin position="976"/>
        <end position="986"/>
    </location>
</feature>
<feature type="region of interest" description="Disordered" evidence="8">
    <location>
        <begin position="710"/>
        <end position="773"/>
    </location>
</feature>